<dbReference type="InterPro" id="IPR052216">
    <property type="entry name" value="CRISPR_Csm3_endoribonuclease"/>
</dbReference>
<accession>A3DKC8</accession>
<dbReference type="InterPro" id="IPR005537">
    <property type="entry name" value="RAMP_III_fam"/>
</dbReference>
<dbReference type="OrthoDB" id="1063910at2"/>
<evidence type="ECO:0000259" key="2">
    <source>
        <dbReference type="Pfam" id="PF03787"/>
    </source>
</evidence>
<proteinExistence type="predicted"/>
<dbReference type="EMBL" id="CP000568">
    <property type="protein sequence ID" value="ABN54407.1"/>
    <property type="molecule type" value="Genomic_DNA"/>
</dbReference>
<dbReference type="PANTHER" id="PTHR35579:SF6">
    <property type="entry name" value="DUF324 DOMAIN-CONTAINING PROTEIN"/>
    <property type="match status" value="1"/>
</dbReference>
<dbReference type="AlphaFoldDB" id="A3DKC8"/>
<reference evidence="3 4" key="2">
    <citation type="journal article" date="2013" name="Biotechnol. Biofuels">
        <title>Global transcriptome analysis of Clostridium thermocellum ATCC 27405 during growth on dilute acid pretreated Populus and switchgrass.</title>
        <authorList>
            <person name="Wilson C.M."/>
            <person name="Rodriguez M.Jr."/>
            <person name="Johnson C.M."/>
            <person name="Martin S.L."/>
            <person name="Chu T.M."/>
            <person name="Wolfinger R.D."/>
            <person name="Hauser L.J."/>
            <person name="Land M.L."/>
            <person name="Klingeman D.M."/>
            <person name="Syed M.H."/>
            <person name="Ragauskas A.J."/>
            <person name="Tschaplinski T.J."/>
            <person name="Mielenz J.R."/>
            <person name="Brown S.D."/>
        </authorList>
    </citation>
    <scope>NUCLEOTIDE SEQUENCE [LARGE SCALE GENOMIC DNA]</scope>
    <source>
        <strain evidence="4">ATCC 27405 / DSM 1237 / JCM 9322 / NBRC 103400 / NCIMB 10682 / NRRL B-4536 / VPI 7372</strain>
    </source>
</reference>
<dbReference type="Pfam" id="PF03787">
    <property type="entry name" value="RAMPs"/>
    <property type="match status" value="2"/>
</dbReference>
<feature type="domain" description="CRISPR type III-associated protein" evidence="2">
    <location>
        <begin position="237"/>
        <end position="405"/>
    </location>
</feature>
<dbReference type="HOGENOM" id="CLU_041901_1_0_9"/>
<name>A3DKC8_ACET2</name>
<reference evidence="4" key="1">
    <citation type="submission" date="2007-02" db="EMBL/GenBank/DDBJ databases">
        <title>Complete sequence of Clostridium thermocellum ATCC 27405.</title>
        <authorList>
            <consortium name="US DOE Joint Genome Institute"/>
            <person name="Copeland A."/>
            <person name="Lucas S."/>
            <person name="Lapidus A."/>
            <person name="Barry K."/>
            <person name="Detter J.C."/>
            <person name="Glavina del Rio T."/>
            <person name="Hammon N."/>
            <person name="Israni S."/>
            <person name="Dalin E."/>
            <person name="Tice H."/>
            <person name="Pitluck S."/>
            <person name="Chertkov O."/>
            <person name="Brettin T."/>
            <person name="Bruce D."/>
            <person name="Han C."/>
            <person name="Tapia R."/>
            <person name="Gilna P."/>
            <person name="Schmutz J."/>
            <person name="Larimer F."/>
            <person name="Land M."/>
            <person name="Hauser L."/>
            <person name="Kyrpides N."/>
            <person name="Mikhailova N."/>
            <person name="Wu J.H.D."/>
            <person name="Newcomb M."/>
            <person name="Richardson P."/>
        </authorList>
    </citation>
    <scope>NUCLEOTIDE SEQUENCE [LARGE SCALE GENOMIC DNA]</scope>
    <source>
        <strain evidence="4">ATCC 27405 / DSM 1237 / JCM 9322 / NBRC 103400 / NCIMB 10682 / NRRL B-4536 / VPI 7372</strain>
    </source>
</reference>
<dbReference type="RefSeq" id="WP_003511813.1">
    <property type="nucleotide sequence ID" value="NC_009012.1"/>
</dbReference>
<dbReference type="eggNOG" id="COG1337">
    <property type="taxonomic scope" value="Bacteria"/>
</dbReference>
<dbReference type="STRING" id="203119.Cthe_3212"/>
<protein>
    <recommendedName>
        <fullName evidence="2">CRISPR type III-associated protein domain-containing protein</fullName>
    </recommendedName>
</protein>
<dbReference type="SMR" id="A3DKC8"/>
<evidence type="ECO:0000313" key="3">
    <source>
        <dbReference type="EMBL" id="ABN54407.1"/>
    </source>
</evidence>
<gene>
    <name evidence="3" type="ordered locus">Cthe_3212</name>
</gene>
<organism evidence="3 4">
    <name type="scientific">Acetivibrio thermocellus (strain ATCC 27405 / DSM 1237 / JCM 9322 / NBRC 103400 / NCIMB 10682 / NRRL B-4536 / VPI 7372)</name>
    <name type="common">Clostridium thermocellum</name>
    <dbReference type="NCBI Taxonomy" id="203119"/>
    <lineage>
        <taxon>Bacteria</taxon>
        <taxon>Bacillati</taxon>
        <taxon>Bacillota</taxon>
        <taxon>Clostridia</taxon>
        <taxon>Eubacteriales</taxon>
        <taxon>Oscillospiraceae</taxon>
        <taxon>Acetivibrio</taxon>
    </lineage>
</organism>
<dbReference type="PANTHER" id="PTHR35579">
    <property type="entry name" value="CRISPR SYSTEM CMS ENDORIBONUCLEASE CSM3"/>
    <property type="match status" value="1"/>
</dbReference>
<dbReference type="CDD" id="cd09726">
    <property type="entry name" value="RAMP_I_III"/>
    <property type="match status" value="2"/>
</dbReference>
<dbReference type="Proteomes" id="UP000002145">
    <property type="component" value="Chromosome"/>
</dbReference>
<sequence length="443" mass="50367">MIYKNRLLKTIRYNVKATTISPLAIRDDEDNLKIDQLTGKVYIPGSSVAGAFRNYYENYIDKNSNENFNELFGGQKTGMSQIVFYDGYLVNDYVKEMISSRPGIKMDLKRMTVEVSDDAKKSGKKFKRRFLNEGLTFEFVFELNNYEDDAGKFEEKQRKFEELLKAFSIGDISLGSNKMIGYGRFRVDSISKSVFDFTNINDLLKYMLMETDSTEITQDILGREQETSKVRFKIKGKTVTPLLVKDETVRLSNESDGINIKDSRGNYIIPGSSIKGVIRSRAERLHRTFPCIGEEILTNIFGIESKKDDDGHISRLSCFDAVVKNPNKGIYNKIKIDYFTGGVMQGALMNDEVVMGDVEIECTFNTSGLNDYKREIGLLLLVLRDLCKEDLSIGSGYAVGRGYIKAETLELYDGEKLVLDFKSPNREVLKRFDSYISSLMNVG</sequence>
<dbReference type="KEGG" id="cth:Cthe_3212"/>
<evidence type="ECO:0000256" key="1">
    <source>
        <dbReference type="ARBA" id="ARBA00023118"/>
    </source>
</evidence>
<dbReference type="GO" id="GO:0051607">
    <property type="term" value="P:defense response to virus"/>
    <property type="evidence" value="ECO:0007669"/>
    <property type="project" value="UniProtKB-KW"/>
</dbReference>
<feature type="domain" description="CRISPR type III-associated protein" evidence="2">
    <location>
        <begin position="16"/>
        <end position="186"/>
    </location>
</feature>
<evidence type="ECO:0000313" key="4">
    <source>
        <dbReference type="Proteomes" id="UP000002145"/>
    </source>
</evidence>
<dbReference type="GeneID" id="35805529"/>
<keyword evidence="4" id="KW-1185">Reference proteome</keyword>
<keyword evidence="1" id="KW-0051">Antiviral defense</keyword>